<reference evidence="2" key="1">
    <citation type="submission" date="2022-11" db="UniProtKB">
        <authorList>
            <consortium name="WormBaseParasite"/>
        </authorList>
    </citation>
    <scope>IDENTIFICATION</scope>
</reference>
<proteinExistence type="predicted"/>
<dbReference type="Proteomes" id="UP000887566">
    <property type="component" value="Unplaced"/>
</dbReference>
<accession>A0A914VI47</accession>
<sequence>MRLPTNDDASADRRPLFVHRSVGTMGPHYHRLLSNKTVEGRSPRAPSRQKLTPKWTTSNIVCDAAPSIARRKEAVLFWSGRQPYNNGATGLIVGEAKQEDQRGLDWGRGGTARSTASGSTTRAQLCFNLLT</sequence>
<organism evidence="1 2">
    <name type="scientific">Plectus sambesii</name>
    <dbReference type="NCBI Taxonomy" id="2011161"/>
    <lineage>
        <taxon>Eukaryota</taxon>
        <taxon>Metazoa</taxon>
        <taxon>Ecdysozoa</taxon>
        <taxon>Nematoda</taxon>
        <taxon>Chromadorea</taxon>
        <taxon>Plectida</taxon>
        <taxon>Plectina</taxon>
        <taxon>Plectoidea</taxon>
        <taxon>Plectidae</taxon>
        <taxon>Plectus</taxon>
    </lineage>
</organism>
<evidence type="ECO:0000313" key="2">
    <source>
        <dbReference type="WBParaSite" id="PSAMB.scaffold2058size25693.g16241.t1"/>
    </source>
</evidence>
<name>A0A914VI47_9BILA</name>
<dbReference type="AlphaFoldDB" id="A0A914VI47"/>
<keyword evidence="1" id="KW-1185">Reference proteome</keyword>
<evidence type="ECO:0000313" key="1">
    <source>
        <dbReference type="Proteomes" id="UP000887566"/>
    </source>
</evidence>
<dbReference type="WBParaSite" id="PSAMB.scaffold2058size25693.g16241.t1">
    <property type="protein sequence ID" value="PSAMB.scaffold2058size25693.g16241.t1"/>
    <property type="gene ID" value="PSAMB.scaffold2058size25693.g16241"/>
</dbReference>
<protein>
    <submittedName>
        <fullName evidence="2">Uncharacterized protein</fullName>
    </submittedName>
</protein>